<sequence length="870" mass="90356">MTKRVFAEPTSVNGPIGDDVRDTAGSTFRLYTDDDGEPGSATAFTCTIVADGECRITVTGLQKGGDNRGERFWVVEEDAEAGSDAAEHTYINSELYVGAYTGPRDLRRIVGLTKALEPSSTPLAMPMTASQLSNSDLPRTNATTAEAGSFGAVVGSYKNPTIVPKCEASPLRIGIILDQSASISGDQWRTFRGALVDGKDSVLRLLRDANARVSVLGFGSGVSGQNGWHHGGASGPAALPTNNDSLEQIIPASRPGGSGNTTNWDAALSTFQQHSDDYDMVLFVTDGAPNYILDGTGPSNTNVTLRSLEAPMYAANALKKHDVRVVAVGVGEGASGEQVAQNLRAVSGEKAGSDYLQGDWDGLKRILSEVVTAATCQVPVEVSKTLKNADGSTTKLAGDWDFTAALTPGTSSPVSLLGDATQTTDSGAAGAAHWTVKFTQPSGQAATLKIEETAQPGWTLDAVDCTLDARTLPTTVDGDSVTISDLGPASGALKCTFTNSEAKPATVTVDKKWVVDGEKLPHGDQPDGMDATLRMAIQGDDVSDVAWGQTRSGFTVGDSVTIGEDTTLDASLVNGCVLTGSTIAGPGIKGAAELTSDGYDAVLTKKSNVYTVTNTVQCQRLTLVKKVHNSHGGQATPADWDGGLFAQTGTAAPIAFDSGETRYVGVGEYVLSESDEDGYSQAKLVCTGGELTGSTVSIKAGADVVCTFKNVDDAGSVTWTKTADDGTTALGGSVWTLTGPGLGTDGVVIEDCTSAADCSQLRDRDPAEGSFLMGDLDWGEYSLVETKAPRGYVLDATPHEFTIAADAVTVDLGALVNTEEPVVPEPEDPESPVLPLTGSDGALWMSVGAIALILIAGGVLLVLRRTRTQE</sequence>
<keyword evidence="4" id="KW-0572">Peptidoglycan-anchor</keyword>
<reference evidence="9" key="1">
    <citation type="journal article" date="2019" name="Int. J. Syst. Evol. Microbiol.">
        <title>The Global Catalogue of Microorganisms (GCM) 10K type strain sequencing project: providing services to taxonomists for standard genome sequencing and annotation.</title>
        <authorList>
            <consortium name="The Broad Institute Genomics Platform"/>
            <consortium name="The Broad Institute Genome Sequencing Center for Infectious Disease"/>
            <person name="Wu L."/>
            <person name="Ma J."/>
        </authorList>
    </citation>
    <scope>NUCLEOTIDE SEQUENCE [LARGE SCALE GENOMIC DNA]</scope>
    <source>
        <strain evidence="9">JCM 17024</strain>
    </source>
</reference>
<name>A0ABP7MPL0_9MICO</name>
<protein>
    <recommendedName>
        <fullName evidence="10">VWFA domain-containing protein</fullName>
    </recommendedName>
</protein>
<keyword evidence="1" id="KW-0134">Cell wall</keyword>
<dbReference type="RefSeq" id="WP_344817750.1">
    <property type="nucleotide sequence ID" value="NZ_BAABCP010000001.1"/>
</dbReference>
<gene>
    <name evidence="8" type="ORF">GCM10022383_03300</name>
</gene>
<evidence type="ECO:0000256" key="5">
    <source>
        <dbReference type="SAM" id="Phobius"/>
    </source>
</evidence>
<dbReference type="Proteomes" id="UP001501591">
    <property type="component" value="Unassembled WGS sequence"/>
</dbReference>
<evidence type="ECO:0000256" key="3">
    <source>
        <dbReference type="ARBA" id="ARBA00022729"/>
    </source>
</evidence>
<keyword evidence="5" id="KW-0812">Transmembrane</keyword>
<dbReference type="InterPro" id="IPR002035">
    <property type="entry name" value="VWF_A"/>
</dbReference>
<evidence type="ECO:0000259" key="6">
    <source>
        <dbReference type="PROSITE" id="PS50234"/>
    </source>
</evidence>
<dbReference type="Gene3D" id="2.60.40.10">
    <property type="entry name" value="Immunoglobulins"/>
    <property type="match status" value="1"/>
</dbReference>
<feature type="domain" description="Gram-positive cocci surface proteins LPxTG" evidence="7">
    <location>
        <begin position="834"/>
        <end position="870"/>
    </location>
</feature>
<feature type="domain" description="VWFA" evidence="6">
    <location>
        <begin position="172"/>
        <end position="370"/>
    </location>
</feature>
<dbReference type="Pfam" id="PF17802">
    <property type="entry name" value="SpaA"/>
    <property type="match status" value="1"/>
</dbReference>
<keyword evidence="5" id="KW-0472">Membrane</keyword>
<dbReference type="SUPFAM" id="SSF53300">
    <property type="entry name" value="vWA-like"/>
    <property type="match status" value="1"/>
</dbReference>
<evidence type="ECO:0008006" key="10">
    <source>
        <dbReference type="Google" id="ProtNLM"/>
    </source>
</evidence>
<evidence type="ECO:0000256" key="1">
    <source>
        <dbReference type="ARBA" id="ARBA00022512"/>
    </source>
</evidence>
<proteinExistence type="predicted"/>
<dbReference type="CDD" id="cd00198">
    <property type="entry name" value="vWFA"/>
    <property type="match status" value="1"/>
</dbReference>
<keyword evidence="3" id="KW-0732">Signal</keyword>
<dbReference type="InterPro" id="IPR055371">
    <property type="entry name" value="SpaA_PFL_dom_4"/>
</dbReference>
<accession>A0ABP7MPL0</accession>
<dbReference type="PROSITE" id="PS50234">
    <property type="entry name" value="VWFA"/>
    <property type="match status" value="1"/>
</dbReference>
<keyword evidence="2" id="KW-0964">Secreted</keyword>
<feature type="transmembrane region" description="Helical" evidence="5">
    <location>
        <begin position="842"/>
        <end position="863"/>
    </location>
</feature>
<dbReference type="Pfam" id="PF19403">
    <property type="entry name" value="SpaA_2"/>
    <property type="match status" value="1"/>
</dbReference>
<dbReference type="Gene3D" id="3.40.50.410">
    <property type="entry name" value="von Willebrand factor, type A domain"/>
    <property type="match status" value="1"/>
</dbReference>
<evidence type="ECO:0000256" key="2">
    <source>
        <dbReference type="ARBA" id="ARBA00022525"/>
    </source>
</evidence>
<dbReference type="NCBIfam" id="TIGR01167">
    <property type="entry name" value="LPXTG_anchor"/>
    <property type="match status" value="1"/>
</dbReference>
<keyword evidence="9" id="KW-1185">Reference proteome</keyword>
<dbReference type="PROSITE" id="PS50847">
    <property type="entry name" value="GRAM_POS_ANCHORING"/>
    <property type="match status" value="1"/>
</dbReference>
<dbReference type="InterPro" id="IPR019931">
    <property type="entry name" value="LPXTG_anchor"/>
</dbReference>
<evidence type="ECO:0000313" key="9">
    <source>
        <dbReference type="Proteomes" id="UP001501591"/>
    </source>
</evidence>
<dbReference type="InterPro" id="IPR013783">
    <property type="entry name" value="Ig-like_fold"/>
</dbReference>
<organism evidence="8 9">
    <name type="scientific">Microbacterium soli</name>
    <dbReference type="NCBI Taxonomy" id="446075"/>
    <lineage>
        <taxon>Bacteria</taxon>
        <taxon>Bacillati</taxon>
        <taxon>Actinomycetota</taxon>
        <taxon>Actinomycetes</taxon>
        <taxon>Micrococcales</taxon>
        <taxon>Microbacteriaceae</taxon>
        <taxon>Microbacterium</taxon>
    </lineage>
</organism>
<dbReference type="InterPro" id="IPR041033">
    <property type="entry name" value="SpaA_PFL_dom_1"/>
</dbReference>
<dbReference type="EMBL" id="BAABCP010000001">
    <property type="protein sequence ID" value="GAA3927639.1"/>
    <property type="molecule type" value="Genomic_DNA"/>
</dbReference>
<evidence type="ECO:0000259" key="7">
    <source>
        <dbReference type="PROSITE" id="PS50847"/>
    </source>
</evidence>
<dbReference type="InterPro" id="IPR036465">
    <property type="entry name" value="vWFA_dom_sf"/>
</dbReference>
<keyword evidence="5" id="KW-1133">Transmembrane helix</keyword>
<comment type="caution">
    <text evidence="8">The sequence shown here is derived from an EMBL/GenBank/DDBJ whole genome shotgun (WGS) entry which is preliminary data.</text>
</comment>
<evidence type="ECO:0000256" key="4">
    <source>
        <dbReference type="ARBA" id="ARBA00023088"/>
    </source>
</evidence>
<evidence type="ECO:0000313" key="8">
    <source>
        <dbReference type="EMBL" id="GAA3927639.1"/>
    </source>
</evidence>
<dbReference type="InterPro" id="IPR045826">
    <property type="entry name" value="SpaA_PFL_dom_2"/>
</dbReference>
<dbReference type="Pfam" id="PF24514">
    <property type="entry name" value="SpaA_4"/>
    <property type="match status" value="1"/>
</dbReference>